<comment type="similarity">
    <text evidence="3 16">Belongs to the peptidase M8 family.</text>
</comment>
<evidence type="ECO:0000256" key="16">
    <source>
        <dbReference type="RuleBase" id="RU366077"/>
    </source>
</evidence>
<dbReference type="GO" id="GO:0016020">
    <property type="term" value="C:membrane"/>
    <property type="evidence" value="ECO:0007669"/>
    <property type="project" value="UniProtKB-SubCell"/>
</dbReference>
<dbReference type="PANTHER" id="PTHR10942">
    <property type="entry name" value="LEISHMANOLYSIN-LIKE PEPTIDASE"/>
    <property type="match status" value="1"/>
</dbReference>
<evidence type="ECO:0000256" key="7">
    <source>
        <dbReference type="ARBA" id="ARBA00022801"/>
    </source>
</evidence>
<dbReference type="GO" id="GO:0004222">
    <property type="term" value="F:metalloendopeptidase activity"/>
    <property type="evidence" value="ECO:0007669"/>
    <property type="project" value="UniProtKB-UniRule"/>
</dbReference>
<dbReference type="GO" id="GO:0046872">
    <property type="term" value="F:metal ion binding"/>
    <property type="evidence" value="ECO:0007669"/>
    <property type="project" value="UniProtKB-KW"/>
</dbReference>
<name>A0A1X0NZ63_9TRYP</name>
<evidence type="ECO:0000256" key="12">
    <source>
        <dbReference type="ARBA" id="ARBA00023145"/>
    </source>
</evidence>
<feature type="signal peptide" evidence="16">
    <location>
        <begin position="1"/>
        <end position="19"/>
    </location>
</feature>
<sequence length="638" mass="71217">MRHPLLQVVLLLFICGAVAGPAYACNYDEIKKKNGSPVAVVRELPKSGQGAWQAYTVVASNNDNEIKNKGWEPLRINVSYENLKEDKYCVNKDEKRRDFLDGEEQNCVSIDLMNEEKKKRLTDEIVPEAIKLHTDRLLVQRIKTPWKVPNLRDHAVCSHFTSPDDHTSQDVQDADYLLYVAAGPNKKLWSSPWAVTCAIDEQTKRPMVGAMNIHPVYTDFTRANVRFIAHQLAHALGFDYKNMMKEELKDKEENIRGVVKSAKVLEKAKEHYNCDSLTEVKLEHTTKGNTTSHWNRRNTKDELMSMYTFNGPIEGIGYYTALTIASFEDLGFYKGNFNMSEPMSWGYHAGCDFLEATCKEKDKRIDAAKFCTTFPTDSCTSDRLGLGICFQSPETTSNCPIFAANEMFFCATEGTSYGWSGLFGKDSWCLDVDYLKPQQDGENNMKQGMCAAVDCSDDGVVKVQLKEDGEWFSCPREDGVITPNGTEYPTYVNRSIKCPKYSEVCTVSYNGSSLVKPKEEKLTTPTTEENTVSGTTDTTASALPSSTAVSDIQSRPTNTQDNNHRTTTTPTTAVPNNAHTTGSSITDSTTPQGSINQKNNTMNIEIVSRVGNDHSEVTKVYTPLVLLVLVVSTLLISF</sequence>
<dbReference type="SUPFAM" id="SSF55486">
    <property type="entry name" value="Metalloproteases ('zincins'), catalytic domain"/>
    <property type="match status" value="1"/>
</dbReference>
<dbReference type="PANTHER" id="PTHR10942:SF0">
    <property type="entry name" value="LEISHMANOLYSIN-LIKE PEPTIDASE"/>
    <property type="match status" value="1"/>
</dbReference>
<dbReference type="EC" id="3.4.24.-" evidence="16"/>
<keyword evidence="7 16" id="KW-0378">Hydrolase</keyword>
<evidence type="ECO:0000256" key="9">
    <source>
        <dbReference type="ARBA" id="ARBA00022889"/>
    </source>
</evidence>
<evidence type="ECO:0000256" key="11">
    <source>
        <dbReference type="ARBA" id="ARBA00023136"/>
    </source>
</evidence>
<evidence type="ECO:0000256" key="3">
    <source>
        <dbReference type="ARBA" id="ARBA00005860"/>
    </source>
</evidence>
<evidence type="ECO:0000256" key="4">
    <source>
        <dbReference type="ARBA" id="ARBA00022670"/>
    </source>
</evidence>
<keyword evidence="9" id="KW-0130">Cell adhesion</keyword>
<evidence type="ECO:0000256" key="5">
    <source>
        <dbReference type="ARBA" id="ARBA00022723"/>
    </source>
</evidence>
<keyword evidence="4 16" id="KW-0645">Protease</keyword>
<evidence type="ECO:0000256" key="13">
    <source>
        <dbReference type="ARBA" id="ARBA00023157"/>
    </source>
</evidence>
<dbReference type="OrthoDB" id="251630at2759"/>
<keyword evidence="10 15" id="KW-0482">Metalloprotease</keyword>
<feature type="region of interest" description="Disordered" evidence="17">
    <location>
        <begin position="516"/>
        <end position="597"/>
    </location>
</feature>
<feature type="binding site" evidence="15">
    <location>
        <position position="230"/>
    </location>
    <ligand>
        <name>Zn(2+)</name>
        <dbReference type="ChEBI" id="CHEBI:29105"/>
        <note>catalytic</note>
    </ligand>
</feature>
<keyword evidence="11" id="KW-0472">Membrane</keyword>
<proteinExistence type="inferred from homology"/>
<keyword evidence="5 15" id="KW-0479">Metal-binding</keyword>
<reference evidence="18 19" key="1">
    <citation type="submission" date="2017-03" db="EMBL/GenBank/DDBJ databases">
        <title>An alternative strategy for trypanosome survival in the mammalian bloodstream revealed through genome and transcriptome analysis of the ubiquitous bovine parasite Trypanosoma (Megatrypanum) theileri.</title>
        <authorList>
            <person name="Kelly S."/>
            <person name="Ivens A."/>
            <person name="Mott A."/>
            <person name="O'Neill E."/>
            <person name="Emms D."/>
            <person name="Macleod O."/>
            <person name="Voorheis P."/>
            <person name="Matthews J."/>
            <person name="Matthews K."/>
            <person name="Carrington M."/>
        </authorList>
    </citation>
    <scope>NUCLEOTIDE SEQUENCE [LARGE SCALE GENOMIC DNA]</scope>
    <source>
        <strain evidence="18">Edinburgh</strain>
    </source>
</reference>
<dbReference type="GO" id="GO:0006508">
    <property type="term" value="P:proteolysis"/>
    <property type="evidence" value="ECO:0007669"/>
    <property type="project" value="UniProtKB-KW"/>
</dbReference>
<feature type="compositionally biased region" description="Polar residues" evidence="17">
    <location>
        <begin position="582"/>
        <end position="597"/>
    </location>
</feature>
<feature type="binding site" evidence="15">
    <location>
        <position position="293"/>
    </location>
    <ligand>
        <name>Zn(2+)</name>
        <dbReference type="ChEBI" id="CHEBI:29105"/>
        <note>catalytic</note>
    </ligand>
</feature>
<keyword evidence="8 15" id="KW-0862">Zinc</keyword>
<keyword evidence="13" id="KW-1015">Disulfide bond</keyword>
<evidence type="ECO:0000256" key="2">
    <source>
        <dbReference type="ARBA" id="ARBA00004370"/>
    </source>
</evidence>
<dbReference type="Gene3D" id="2.30.34.10">
    <property type="entry name" value="Leishmanolysin domain 4"/>
    <property type="match status" value="1"/>
</dbReference>
<dbReference type="PRINTS" id="PR00782">
    <property type="entry name" value="LSHMANOLYSIN"/>
</dbReference>
<dbReference type="RefSeq" id="XP_028884053.1">
    <property type="nucleotide sequence ID" value="XM_029024746.1"/>
</dbReference>
<feature type="compositionally biased region" description="Low complexity" evidence="17">
    <location>
        <begin position="557"/>
        <end position="581"/>
    </location>
</feature>
<comment type="catalytic activity">
    <reaction evidence="1">
        <text>Preference for hydrophobic residues at P1 and P1' and basic residues at P2' and P3'. A model nonapeptide is cleaved at -Ala-Tyr-|-Leu-Lys-Lys-.</text>
        <dbReference type="EC" id="3.4.24.36"/>
    </reaction>
</comment>
<dbReference type="Gene3D" id="3.90.132.10">
    <property type="entry name" value="Leishmanolysin , domain 2"/>
    <property type="match status" value="1"/>
</dbReference>
<keyword evidence="19" id="KW-1185">Reference proteome</keyword>
<comment type="subcellular location">
    <subcellularLocation>
        <location evidence="2">Membrane</location>
    </subcellularLocation>
</comment>
<evidence type="ECO:0000313" key="18">
    <source>
        <dbReference type="EMBL" id="ORC89987.1"/>
    </source>
</evidence>
<accession>A0A1X0NZ63</accession>
<protein>
    <recommendedName>
        <fullName evidence="16">Leishmanolysin-like peptidase</fullName>
        <ecNumber evidence="16">3.4.24.-</ecNumber>
    </recommendedName>
</protein>
<keyword evidence="14" id="KW-0325">Glycoprotein</keyword>
<keyword evidence="12" id="KW-0865">Zymogen</keyword>
<dbReference type="AlphaFoldDB" id="A0A1X0NZ63"/>
<dbReference type="GO" id="GO:0005737">
    <property type="term" value="C:cytoplasm"/>
    <property type="evidence" value="ECO:0007669"/>
    <property type="project" value="TreeGrafter"/>
</dbReference>
<feature type="chain" id="PRO_5023963147" description="Leishmanolysin-like peptidase" evidence="16">
    <location>
        <begin position="20"/>
        <end position="638"/>
    </location>
</feature>
<evidence type="ECO:0000256" key="14">
    <source>
        <dbReference type="ARBA" id="ARBA00023180"/>
    </source>
</evidence>
<dbReference type="Gene3D" id="3.10.170.20">
    <property type="match status" value="1"/>
</dbReference>
<dbReference type="Proteomes" id="UP000192257">
    <property type="component" value="Unassembled WGS sequence"/>
</dbReference>
<organism evidence="18 19">
    <name type="scientific">Trypanosoma theileri</name>
    <dbReference type="NCBI Taxonomy" id="67003"/>
    <lineage>
        <taxon>Eukaryota</taxon>
        <taxon>Discoba</taxon>
        <taxon>Euglenozoa</taxon>
        <taxon>Kinetoplastea</taxon>
        <taxon>Metakinetoplastina</taxon>
        <taxon>Trypanosomatida</taxon>
        <taxon>Trypanosomatidae</taxon>
        <taxon>Trypanosoma</taxon>
    </lineage>
</organism>
<feature type="compositionally biased region" description="Polar residues" evidence="17">
    <location>
        <begin position="540"/>
        <end position="556"/>
    </location>
</feature>
<dbReference type="GO" id="GO:0007155">
    <property type="term" value="P:cell adhesion"/>
    <property type="evidence" value="ECO:0007669"/>
    <property type="project" value="UniProtKB-KW"/>
</dbReference>
<keyword evidence="6 16" id="KW-0732">Signal</keyword>
<dbReference type="GeneID" id="39984526"/>
<comment type="cofactor">
    <cofactor evidence="15 16">
        <name>Zn(2+)</name>
        <dbReference type="ChEBI" id="CHEBI:29105"/>
    </cofactor>
    <text evidence="15 16">Binds 1 zinc ion per subunit.</text>
</comment>
<comment type="caution">
    <text evidence="18">The sequence shown here is derived from an EMBL/GenBank/DDBJ whole genome shotgun (WGS) entry which is preliminary data.</text>
</comment>
<evidence type="ECO:0000313" key="19">
    <source>
        <dbReference type="Proteomes" id="UP000192257"/>
    </source>
</evidence>
<evidence type="ECO:0000256" key="8">
    <source>
        <dbReference type="ARBA" id="ARBA00022833"/>
    </source>
</evidence>
<feature type="binding site" evidence="15">
    <location>
        <position position="234"/>
    </location>
    <ligand>
        <name>Zn(2+)</name>
        <dbReference type="ChEBI" id="CHEBI:29105"/>
        <note>catalytic</note>
    </ligand>
</feature>
<evidence type="ECO:0000256" key="6">
    <source>
        <dbReference type="ARBA" id="ARBA00022729"/>
    </source>
</evidence>
<evidence type="ECO:0000256" key="17">
    <source>
        <dbReference type="SAM" id="MobiDB-lite"/>
    </source>
</evidence>
<feature type="compositionally biased region" description="Low complexity" evidence="17">
    <location>
        <begin position="523"/>
        <end position="539"/>
    </location>
</feature>
<dbReference type="InterPro" id="IPR001577">
    <property type="entry name" value="Peptidase_M8"/>
</dbReference>
<evidence type="ECO:0000256" key="15">
    <source>
        <dbReference type="PIRSR" id="PIRSR601577-2"/>
    </source>
</evidence>
<evidence type="ECO:0000256" key="1">
    <source>
        <dbReference type="ARBA" id="ARBA00001249"/>
    </source>
</evidence>
<evidence type="ECO:0000256" key="10">
    <source>
        <dbReference type="ARBA" id="ARBA00023049"/>
    </source>
</evidence>
<dbReference type="Pfam" id="PF01457">
    <property type="entry name" value="Peptidase_M8"/>
    <property type="match status" value="2"/>
</dbReference>
<gene>
    <name evidence="18" type="ORF">TM35_000102550</name>
</gene>
<dbReference type="EMBL" id="NBCO01000010">
    <property type="protein sequence ID" value="ORC89987.1"/>
    <property type="molecule type" value="Genomic_DNA"/>
</dbReference>
<dbReference type="VEuPathDB" id="TriTrypDB:TM35_000102550"/>